<accession>A0AA45HI94</accession>
<dbReference type="InterPro" id="IPR002742">
    <property type="entry name" value="Desulfoferrodoxin_Fe-bd_dom"/>
</dbReference>
<evidence type="ECO:0000256" key="2">
    <source>
        <dbReference type="ARBA" id="ARBA00022448"/>
    </source>
</evidence>
<dbReference type="PANTHER" id="PTHR36541:SF1">
    <property type="entry name" value="SUPEROXIDE REDUCTASE-RELATED"/>
    <property type="match status" value="1"/>
</dbReference>
<keyword evidence="3" id="KW-0479">Metal-binding</keyword>
<evidence type="ECO:0000259" key="6">
    <source>
        <dbReference type="Pfam" id="PF01880"/>
    </source>
</evidence>
<dbReference type="NCBIfam" id="TIGR00332">
    <property type="entry name" value="neela_ferrous"/>
    <property type="match status" value="1"/>
</dbReference>
<dbReference type="Pfam" id="PF01880">
    <property type="entry name" value="Desulfoferrodox"/>
    <property type="match status" value="1"/>
</dbReference>
<dbReference type="InterPro" id="IPR036073">
    <property type="entry name" value="Desulfoferrodoxin_Fe-bd_dom_sf"/>
</dbReference>
<proteinExistence type="inferred from homology"/>
<dbReference type="GO" id="GO:0016491">
    <property type="term" value="F:oxidoreductase activity"/>
    <property type="evidence" value="ECO:0007669"/>
    <property type="project" value="InterPro"/>
</dbReference>
<evidence type="ECO:0000313" key="8">
    <source>
        <dbReference type="Proteomes" id="UP000245921"/>
    </source>
</evidence>
<evidence type="ECO:0000256" key="5">
    <source>
        <dbReference type="ARBA" id="ARBA00023004"/>
    </source>
</evidence>
<dbReference type="PANTHER" id="PTHR36541">
    <property type="entry name" value="SUPEROXIDE REDUCTASE-RELATED"/>
    <property type="match status" value="1"/>
</dbReference>
<organism evidence="7 8">
    <name type="scientific">Oceanotoga teriensis</name>
    <dbReference type="NCBI Taxonomy" id="515440"/>
    <lineage>
        <taxon>Bacteria</taxon>
        <taxon>Thermotogati</taxon>
        <taxon>Thermotogota</taxon>
        <taxon>Thermotogae</taxon>
        <taxon>Petrotogales</taxon>
        <taxon>Petrotogaceae</taxon>
        <taxon>Oceanotoga</taxon>
    </lineage>
</organism>
<protein>
    <submittedName>
        <fullName evidence="7">Superoxide reductase</fullName>
    </submittedName>
</protein>
<dbReference type="SUPFAM" id="SSF49367">
    <property type="entry name" value="Superoxide reductase-like"/>
    <property type="match status" value="1"/>
</dbReference>
<evidence type="ECO:0000313" key="7">
    <source>
        <dbReference type="EMBL" id="PWJ89629.1"/>
    </source>
</evidence>
<dbReference type="CDD" id="cd03172">
    <property type="entry name" value="SORL_classII"/>
    <property type="match status" value="1"/>
</dbReference>
<dbReference type="GO" id="GO:0005506">
    <property type="term" value="F:iron ion binding"/>
    <property type="evidence" value="ECO:0007669"/>
    <property type="project" value="InterPro"/>
</dbReference>
<reference evidence="7 8" key="1">
    <citation type="submission" date="2018-05" db="EMBL/GenBank/DDBJ databases">
        <title>Genomic Encyclopedia of Type Strains, Phase IV (KMG-IV): sequencing the most valuable type-strain genomes for metagenomic binning, comparative biology and taxonomic classification.</title>
        <authorList>
            <person name="Goeker M."/>
        </authorList>
    </citation>
    <scope>NUCLEOTIDE SEQUENCE [LARGE SCALE GENOMIC DNA]</scope>
    <source>
        <strain evidence="7 8">DSM 24906</strain>
    </source>
</reference>
<gene>
    <name evidence="7" type="ORF">C7380_11432</name>
</gene>
<feature type="domain" description="Desulfoferrodoxin ferrous iron-binding" evidence="6">
    <location>
        <begin position="10"/>
        <end position="110"/>
    </location>
</feature>
<evidence type="ECO:0000256" key="3">
    <source>
        <dbReference type="ARBA" id="ARBA00022723"/>
    </source>
</evidence>
<name>A0AA45HI94_9BACT</name>
<dbReference type="Gene3D" id="2.60.40.730">
    <property type="entry name" value="SOR catalytic domain"/>
    <property type="match status" value="1"/>
</dbReference>
<keyword evidence="4" id="KW-0249">Electron transport</keyword>
<dbReference type="InterPro" id="IPR051233">
    <property type="entry name" value="Desulfoferrodoxin_SOR"/>
</dbReference>
<comment type="similarity">
    <text evidence="1">Belongs to the desulfoferrodoxin family.</text>
</comment>
<dbReference type="Proteomes" id="UP000245921">
    <property type="component" value="Unassembled WGS sequence"/>
</dbReference>
<evidence type="ECO:0000256" key="4">
    <source>
        <dbReference type="ARBA" id="ARBA00022982"/>
    </source>
</evidence>
<sequence>MLGDIIKKDDFKNEKHVPVIECPDKVKAGEEFMVEVQVGKEIAHPNTVEHHIAWIDLFIHYDGDPNTVNLGRFEFGAVVGQPHVKHVIKLDKPGKLIALSYCNIHGLWESSKEIVVE</sequence>
<keyword evidence="8" id="KW-1185">Reference proteome</keyword>
<keyword evidence="5" id="KW-0408">Iron</keyword>
<dbReference type="EMBL" id="QGGI01000014">
    <property type="protein sequence ID" value="PWJ89629.1"/>
    <property type="molecule type" value="Genomic_DNA"/>
</dbReference>
<keyword evidence="2" id="KW-0813">Transport</keyword>
<dbReference type="RefSeq" id="WP_109605383.1">
    <property type="nucleotide sequence ID" value="NZ_JAMHJO010000013.1"/>
</dbReference>
<evidence type="ECO:0000256" key="1">
    <source>
        <dbReference type="ARBA" id="ARBA00005941"/>
    </source>
</evidence>
<dbReference type="AlphaFoldDB" id="A0AA45HI94"/>
<comment type="caution">
    <text evidence="7">The sequence shown here is derived from an EMBL/GenBank/DDBJ whole genome shotgun (WGS) entry which is preliminary data.</text>
</comment>